<evidence type="ECO:0000313" key="3">
    <source>
        <dbReference type="Proteomes" id="UP001501588"/>
    </source>
</evidence>
<organism evidence="2 3">
    <name type="scientific">Craurococcus roseus</name>
    <dbReference type="NCBI Taxonomy" id="77585"/>
    <lineage>
        <taxon>Bacteria</taxon>
        <taxon>Pseudomonadati</taxon>
        <taxon>Pseudomonadota</taxon>
        <taxon>Alphaproteobacteria</taxon>
        <taxon>Acetobacterales</taxon>
        <taxon>Acetobacteraceae</taxon>
        <taxon>Craurococcus</taxon>
    </lineage>
</organism>
<dbReference type="InterPro" id="IPR016450">
    <property type="entry name" value="UCP005522"/>
</dbReference>
<dbReference type="PANTHER" id="PTHR34595">
    <property type="entry name" value="BLR5612 PROTEIN"/>
    <property type="match status" value="1"/>
</dbReference>
<comment type="caution">
    <text evidence="2">The sequence shown here is derived from an EMBL/GenBank/DDBJ whole genome shotgun (WGS) entry which is preliminary data.</text>
</comment>
<gene>
    <name evidence="2" type="ORF">GCM10009416_30170</name>
</gene>
<dbReference type="Proteomes" id="UP001501588">
    <property type="component" value="Unassembled WGS sequence"/>
</dbReference>
<dbReference type="Gene3D" id="3.40.50.11290">
    <property type="match status" value="1"/>
</dbReference>
<accession>A0ABN1FFX4</accession>
<protein>
    <submittedName>
        <fullName evidence="2">Circularly permuted type 2 ATP-grasp protein</fullName>
    </submittedName>
</protein>
<dbReference type="EMBL" id="BAAAFZ010000046">
    <property type="protein sequence ID" value="GAA0589569.1"/>
    <property type="molecule type" value="Genomic_DNA"/>
</dbReference>
<proteinExistence type="predicted"/>
<evidence type="ECO:0000313" key="2">
    <source>
        <dbReference type="EMBL" id="GAA0589569.1"/>
    </source>
</evidence>
<dbReference type="InterPro" id="IPR051680">
    <property type="entry name" value="ATP-dep_Glu-Cys_Ligase-2"/>
</dbReference>
<dbReference type="PIRSF" id="PIRSF005522">
    <property type="entry name" value="UCP005522"/>
    <property type="match status" value="1"/>
</dbReference>
<dbReference type="InterPro" id="IPR025841">
    <property type="entry name" value="CP_ATPgrasp_2"/>
</dbReference>
<dbReference type="Pfam" id="PF14403">
    <property type="entry name" value="CP_ATPgrasp_2"/>
    <property type="match status" value="1"/>
</dbReference>
<feature type="domain" description="Circularly permuted ATP-grasp type 2" evidence="1">
    <location>
        <begin position="76"/>
        <end position="451"/>
    </location>
</feature>
<dbReference type="PANTHER" id="PTHR34595:SF7">
    <property type="entry name" value="SLL1039 PROTEIN"/>
    <property type="match status" value="1"/>
</dbReference>
<dbReference type="SUPFAM" id="SSF56059">
    <property type="entry name" value="Glutathione synthetase ATP-binding domain-like"/>
    <property type="match status" value="1"/>
</dbReference>
<evidence type="ECO:0000259" key="1">
    <source>
        <dbReference type="Pfam" id="PF14403"/>
    </source>
</evidence>
<keyword evidence="3" id="KW-1185">Reference proteome</keyword>
<name>A0ABN1FFX4_9PROT</name>
<dbReference type="Gene3D" id="3.30.1490.270">
    <property type="match status" value="1"/>
</dbReference>
<dbReference type="RefSeq" id="WP_408871560.1">
    <property type="nucleotide sequence ID" value="NZ_BAAAFZ010000046.1"/>
</dbReference>
<sequence length="474" mass="51861">MPDAVLNGYDPGAFWCEMSQGGAAQTVRDRLAALTLDELKRRAADADAELRDLGITFTVYSERDAADRVLPFDCIPRVLSAEDWATIESGVCQRVSALNHLLHDIYHDQKILADGVIPADLVLGNANYRPVMRGVDLPHRTYVNVCGTDIVRDASGGFMVLEDNARTPSGVGYVVENRHMMLRAFPDMLEGVELRPVADYGSRLLGALREVAPPVADPQVVLLSPGPYNSAYFEHVFLAREMGVPLVEGRDLLVTEDDRVWMRTTGGLARVEAIYRRIDDDYLDPEAFRPDSALGVPGLMRAYRAGKVALANAVGTGVADDKAVYAYMPRAIRYYLDQDPILANVDTHICREPDALKYTLDHLEELVVKPVGEAGGYGITIGPRASRRELEECRARLLAEPANYISQPCLALSVAPTLVEGRVEPRHVDLRPFAVTGAKTWVLPGGLTRVALRRGSLVVNSSQGGGSKDTWVLG</sequence>
<reference evidence="2 3" key="1">
    <citation type="journal article" date="2019" name="Int. J. Syst. Evol. Microbiol.">
        <title>The Global Catalogue of Microorganisms (GCM) 10K type strain sequencing project: providing services to taxonomists for standard genome sequencing and annotation.</title>
        <authorList>
            <consortium name="The Broad Institute Genomics Platform"/>
            <consortium name="The Broad Institute Genome Sequencing Center for Infectious Disease"/>
            <person name="Wu L."/>
            <person name="Ma J."/>
        </authorList>
    </citation>
    <scope>NUCLEOTIDE SEQUENCE [LARGE SCALE GENOMIC DNA]</scope>
    <source>
        <strain evidence="2 3">JCM 9933</strain>
    </source>
</reference>